<evidence type="ECO:0000259" key="6">
    <source>
        <dbReference type="SMART" id="SM00228"/>
    </source>
</evidence>
<comment type="subcellular location">
    <subcellularLocation>
        <location evidence="1">Endomembrane system</location>
        <topology evidence="1">Multi-pass membrane protein</topology>
    </subcellularLocation>
</comment>
<reference evidence="7 8" key="1">
    <citation type="submission" date="2017-11" db="EMBL/GenBank/DDBJ databases">
        <title>Isolation and Characterization of Family Methanocellaceae Species from Potential Methane Hydrate Area Offshore Southwestern Taiwan.</title>
        <authorList>
            <person name="Zhang W.-L."/>
            <person name="Chen W.-C."/>
            <person name="Lai M.-C."/>
            <person name="Chen S.-C."/>
        </authorList>
    </citation>
    <scope>NUCLEOTIDE SEQUENCE [LARGE SCALE GENOMIC DNA]</scope>
    <source>
        <strain evidence="7 8">CWC-04</strain>
    </source>
</reference>
<name>A0AAP2RBQ2_9EURY</name>
<dbReference type="GO" id="GO:0016020">
    <property type="term" value="C:membrane"/>
    <property type="evidence" value="ECO:0007669"/>
    <property type="project" value="InterPro"/>
</dbReference>
<dbReference type="EMBL" id="PGCK01000004">
    <property type="protein sequence ID" value="MCD1294574.1"/>
    <property type="molecule type" value="Genomic_DNA"/>
</dbReference>
<dbReference type="InterPro" id="IPR036034">
    <property type="entry name" value="PDZ_sf"/>
</dbReference>
<organism evidence="7 8">
    <name type="scientific">Methanooceanicella nereidis</name>
    <dbReference type="NCBI Taxonomy" id="2052831"/>
    <lineage>
        <taxon>Archaea</taxon>
        <taxon>Methanobacteriati</taxon>
        <taxon>Methanobacteriota</taxon>
        <taxon>Stenosarchaea group</taxon>
        <taxon>Methanomicrobia</taxon>
        <taxon>Methanocellales</taxon>
        <taxon>Methanocellaceae</taxon>
        <taxon>Methanooceanicella</taxon>
    </lineage>
</organism>
<dbReference type="Pfam" id="PF02163">
    <property type="entry name" value="Peptidase_M50"/>
    <property type="match status" value="1"/>
</dbReference>
<dbReference type="InterPro" id="IPR001478">
    <property type="entry name" value="PDZ"/>
</dbReference>
<dbReference type="CDD" id="cd06159">
    <property type="entry name" value="S2P-M50_PDZ_Arch"/>
    <property type="match status" value="1"/>
</dbReference>
<dbReference type="InterPro" id="IPR008915">
    <property type="entry name" value="Peptidase_M50"/>
</dbReference>
<feature type="transmembrane region" description="Helical" evidence="5">
    <location>
        <begin position="468"/>
        <end position="489"/>
    </location>
</feature>
<feature type="transmembrane region" description="Helical" evidence="5">
    <location>
        <begin position="528"/>
        <end position="550"/>
    </location>
</feature>
<dbReference type="GO" id="GO:0012505">
    <property type="term" value="C:endomembrane system"/>
    <property type="evidence" value="ECO:0007669"/>
    <property type="project" value="UniProtKB-SubCell"/>
</dbReference>
<evidence type="ECO:0000256" key="1">
    <source>
        <dbReference type="ARBA" id="ARBA00004127"/>
    </source>
</evidence>
<sequence length="554" mass="59881">MVDFIWAIVIIGFALWWIGVDYLKRAGILEKYNISTMGPILMCRTFRGQGLLDLLSRPKTLWKAIITLCIPFIVFSMIFMLFMIITVDVLMIIDTPEPGMANAPQNILAIPGVNEFIPFLWGWIALFVAMVVHEFGHAILSKVENIKVKSLGLLLAPIPVGAFAELDEEELFGTKTEGAKGEILGPMDTASAKSGKRKANSMQLIRILGAGVITNFLVAIIAFLLLFYPVLGAIAATNTDMVVVNVAADSPAGLAGMQKNMIIQSVDGKNITSSAEFNEYVRSMEGSTISIAGLQGKKPVSYEVPVGNTSGVYILGVLDGYPGKEAGLQPNMRLIAINGTPIADSAAYTDYMANTTAGQTVTLTVVDKDGNVKDISLSLAGGTEPKGYIGFSGADLSDNPLGIAVGKFMAENHLNMLRELPNSIGGWLLVLFLPVWEVSGDIVGFGVFQSDLASLYHPVGWAEPFGNGVFYLALSLFWIGWLNLNIGLFNCLPMVPLDGGHIFREATRIVVGRFVKDDGKVERISRTIVNGFAITLFTSIIFMIVAPYIVHGLM</sequence>
<feature type="transmembrane region" description="Helical" evidence="5">
    <location>
        <begin position="204"/>
        <end position="228"/>
    </location>
</feature>
<evidence type="ECO:0000256" key="5">
    <source>
        <dbReference type="SAM" id="Phobius"/>
    </source>
</evidence>
<dbReference type="Gene3D" id="2.30.42.10">
    <property type="match status" value="2"/>
</dbReference>
<dbReference type="GO" id="GO:0004222">
    <property type="term" value="F:metalloendopeptidase activity"/>
    <property type="evidence" value="ECO:0007669"/>
    <property type="project" value="InterPro"/>
</dbReference>
<dbReference type="GO" id="GO:0031293">
    <property type="term" value="P:membrane protein intracellular domain proteolysis"/>
    <property type="evidence" value="ECO:0007669"/>
    <property type="project" value="TreeGrafter"/>
</dbReference>
<keyword evidence="4 5" id="KW-0472">Membrane</keyword>
<protein>
    <submittedName>
        <fullName evidence="7">Peptidase M50</fullName>
    </submittedName>
</protein>
<gene>
    <name evidence="7" type="ORF">CUJ83_06105</name>
</gene>
<evidence type="ECO:0000256" key="3">
    <source>
        <dbReference type="ARBA" id="ARBA00022989"/>
    </source>
</evidence>
<dbReference type="SMART" id="SM00228">
    <property type="entry name" value="PDZ"/>
    <property type="match status" value="2"/>
</dbReference>
<dbReference type="Proteomes" id="UP001320159">
    <property type="component" value="Unassembled WGS sequence"/>
</dbReference>
<evidence type="ECO:0000313" key="8">
    <source>
        <dbReference type="Proteomes" id="UP001320159"/>
    </source>
</evidence>
<dbReference type="GO" id="GO:0005737">
    <property type="term" value="C:cytoplasm"/>
    <property type="evidence" value="ECO:0007669"/>
    <property type="project" value="TreeGrafter"/>
</dbReference>
<feature type="transmembrane region" description="Helical" evidence="5">
    <location>
        <begin position="424"/>
        <end position="448"/>
    </location>
</feature>
<feature type="transmembrane region" description="Helical" evidence="5">
    <location>
        <begin position="6"/>
        <end position="23"/>
    </location>
</feature>
<keyword evidence="8" id="KW-1185">Reference proteome</keyword>
<feature type="domain" description="PDZ" evidence="6">
    <location>
        <begin position="300"/>
        <end position="369"/>
    </location>
</feature>
<proteinExistence type="predicted"/>
<evidence type="ECO:0000313" key="7">
    <source>
        <dbReference type="EMBL" id="MCD1294574.1"/>
    </source>
</evidence>
<dbReference type="AlphaFoldDB" id="A0AAP2RBQ2"/>
<dbReference type="SUPFAM" id="SSF50156">
    <property type="entry name" value="PDZ domain-like"/>
    <property type="match status" value="2"/>
</dbReference>
<keyword evidence="2 5" id="KW-0812">Transmembrane</keyword>
<dbReference type="PRINTS" id="PR01000">
    <property type="entry name" value="SREBPS2PTASE"/>
</dbReference>
<evidence type="ECO:0000256" key="2">
    <source>
        <dbReference type="ARBA" id="ARBA00022692"/>
    </source>
</evidence>
<dbReference type="RefSeq" id="WP_230741406.1">
    <property type="nucleotide sequence ID" value="NZ_PGCK01000004.1"/>
</dbReference>
<keyword evidence="3 5" id="KW-1133">Transmembrane helix</keyword>
<feature type="transmembrane region" description="Helical" evidence="5">
    <location>
        <begin position="234"/>
        <end position="255"/>
    </location>
</feature>
<comment type="caution">
    <text evidence="7">The sequence shown here is derived from an EMBL/GenBank/DDBJ whole genome shotgun (WGS) entry which is preliminary data.</text>
</comment>
<feature type="transmembrane region" description="Helical" evidence="5">
    <location>
        <begin position="65"/>
        <end position="93"/>
    </location>
</feature>
<dbReference type="PANTHER" id="PTHR13325:SF3">
    <property type="entry name" value="MEMBRANE-BOUND TRANSCRIPTION FACTOR SITE-2 PROTEASE"/>
    <property type="match status" value="1"/>
</dbReference>
<dbReference type="InterPro" id="IPR001193">
    <property type="entry name" value="MBTPS2"/>
</dbReference>
<feature type="domain" description="PDZ" evidence="6">
    <location>
        <begin position="228"/>
        <end position="297"/>
    </location>
</feature>
<evidence type="ECO:0000256" key="4">
    <source>
        <dbReference type="ARBA" id="ARBA00023136"/>
    </source>
</evidence>
<dbReference type="PANTHER" id="PTHR13325">
    <property type="entry name" value="PROTEASE M50 MEMBRANE-BOUND TRANSCRIPTION FACTOR SITE 2 PROTEASE"/>
    <property type="match status" value="1"/>
</dbReference>
<accession>A0AAP2RBQ2</accession>